<feature type="compositionally biased region" description="Low complexity" evidence="5">
    <location>
        <begin position="1"/>
        <end position="15"/>
    </location>
</feature>
<dbReference type="PROSITE" id="PS51213">
    <property type="entry name" value="ELK"/>
    <property type="match status" value="1"/>
</dbReference>
<evidence type="ECO:0000256" key="1">
    <source>
        <dbReference type="ARBA" id="ARBA00023125"/>
    </source>
</evidence>
<gene>
    <name evidence="7" type="ORF">SLEP1_g44560</name>
</gene>
<dbReference type="EMBL" id="BPVZ01000116">
    <property type="protein sequence ID" value="GKV36425.1"/>
    <property type="molecule type" value="Genomic_DNA"/>
</dbReference>
<feature type="region of interest" description="Disordered" evidence="5">
    <location>
        <begin position="1"/>
        <end position="26"/>
    </location>
</feature>
<dbReference type="GO" id="GO:0003677">
    <property type="term" value="F:DNA binding"/>
    <property type="evidence" value="ECO:0007669"/>
    <property type="project" value="UniProtKB-KW"/>
</dbReference>
<dbReference type="Pfam" id="PF03789">
    <property type="entry name" value="ELK"/>
    <property type="match status" value="1"/>
</dbReference>
<evidence type="ECO:0000259" key="6">
    <source>
        <dbReference type="PROSITE" id="PS51213"/>
    </source>
</evidence>
<accession>A0AAV5LGI6</accession>
<reference evidence="7 8" key="1">
    <citation type="journal article" date="2021" name="Commun. Biol.">
        <title>The genome of Shorea leprosula (Dipterocarpaceae) highlights the ecological relevance of drought in aseasonal tropical rainforests.</title>
        <authorList>
            <person name="Ng K.K.S."/>
            <person name="Kobayashi M.J."/>
            <person name="Fawcett J.A."/>
            <person name="Hatakeyama M."/>
            <person name="Paape T."/>
            <person name="Ng C.H."/>
            <person name="Ang C.C."/>
            <person name="Tnah L.H."/>
            <person name="Lee C.T."/>
            <person name="Nishiyama T."/>
            <person name="Sese J."/>
            <person name="O'Brien M.J."/>
            <person name="Copetti D."/>
            <person name="Mohd Noor M.I."/>
            <person name="Ong R.C."/>
            <person name="Putra M."/>
            <person name="Sireger I.Z."/>
            <person name="Indrioko S."/>
            <person name="Kosugi Y."/>
            <person name="Izuno A."/>
            <person name="Isagi Y."/>
            <person name="Lee S.L."/>
            <person name="Shimizu K.K."/>
        </authorList>
    </citation>
    <scope>NUCLEOTIDE SEQUENCE [LARGE SCALE GENOMIC DNA]</scope>
    <source>
        <strain evidence="7">214</strain>
    </source>
</reference>
<dbReference type="AlphaFoldDB" id="A0AAV5LGI6"/>
<dbReference type="Proteomes" id="UP001054252">
    <property type="component" value="Unassembled WGS sequence"/>
</dbReference>
<dbReference type="SMART" id="SM01188">
    <property type="entry name" value="ELK"/>
    <property type="match status" value="1"/>
</dbReference>
<keyword evidence="2" id="KW-0371">Homeobox</keyword>
<keyword evidence="3 4" id="KW-0539">Nucleus</keyword>
<dbReference type="PANTHER" id="PTHR11850">
    <property type="entry name" value="HOMEOBOX PROTEIN TRANSCRIPTION FACTORS"/>
    <property type="match status" value="1"/>
</dbReference>
<evidence type="ECO:0000313" key="8">
    <source>
        <dbReference type="Proteomes" id="UP001054252"/>
    </source>
</evidence>
<dbReference type="Gene3D" id="1.10.10.60">
    <property type="entry name" value="Homeodomain-like"/>
    <property type="match status" value="1"/>
</dbReference>
<evidence type="ECO:0000256" key="3">
    <source>
        <dbReference type="ARBA" id="ARBA00023242"/>
    </source>
</evidence>
<evidence type="ECO:0000256" key="2">
    <source>
        <dbReference type="ARBA" id="ARBA00023155"/>
    </source>
</evidence>
<name>A0AAV5LGI6_9ROSI</name>
<comment type="subcellular location">
    <subcellularLocation>
        <location evidence="4">Nucleus</location>
    </subcellularLocation>
</comment>
<evidence type="ECO:0000313" key="7">
    <source>
        <dbReference type="EMBL" id="GKV36425.1"/>
    </source>
</evidence>
<evidence type="ECO:0000256" key="5">
    <source>
        <dbReference type="SAM" id="MobiDB-lite"/>
    </source>
</evidence>
<organism evidence="7 8">
    <name type="scientific">Rubroshorea leprosula</name>
    <dbReference type="NCBI Taxonomy" id="152421"/>
    <lineage>
        <taxon>Eukaryota</taxon>
        <taxon>Viridiplantae</taxon>
        <taxon>Streptophyta</taxon>
        <taxon>Embryophyta</taxon>
        <taxon>Tracheophyta</taxon>
        <taxon>Spermatophyta</taxon>
        <taxon>Magnoliopsida</taxon>
        <taxon>eudicotyledons</taxon>
        <taxon>Gunneridae</taxon>
        <taxon>Pentapetalae</taxon>
        <taxon>rosids</taxon>
        <taxon>malvids</taxon>
        <taxon>Malvales</taxon>
        <taxon>Dipterocarpaceae</taxon>
        <taxon>Rubroshorea</taxon>
    </lineage>
</organism>
<sequence>MPEEAAAAAAAAAASSEEDLSGGELESFQINQDSQLKEKLLQKYRGYISNLKHEFSKSNKKKGKLPKESRQILLNWWNVNYQWPYPTVVSAAGIGQGNPDGVNWTGSQTDQQLVYKPKETALEPTGEDAN</sequence>
<evidence type="ECO:0000256" key="4">
    <source>
        <dbReference type="PROSITE-ProRule" id="PRU00559"/>
    </source>
</evidence>
<proteinExistence type="inferred from homology"/>
<keyword evidence="1" id="KW-0238">DNA-binding</keyword>
<keyword evidence="8" id="KW-1185">Reference proteome</keyword>
<comment type="similarity">
    <text evidence="4">Belongs to the TALE/KNOX homeobox family.</text>
</comment>
<feature type="domain" description="ELK" evidence="6">
    <location>
        <begin position="35"/>
        <end position="55"/>
    </location>
</feature>
<protein>
    <recommendedName>
        <fullName evidence="6">ELK domain-containing protein</fullName>
    </recommendedName>
</protein>
<comment type="caution">
    <text evidence="7">The sequence shown here is derived from an EMBL/GenBank/DDBJ whole genome shotgun (WGS) entry which is preliminary data.</text>
</comment>
<dbReference type="InterPro" id="IPR050224">
    <property type="entry name" value="TALE_homeobox"/>
</dbReference>
<dbReference type="InterPro" id="IPR005539">
    <property type="entry name" value="ELK_dom"/>
</dbReference>
<dbReference type="GO" id="GO:0005634">
    <property type="term" value="C:nucleus"/>
    <property type="evidence" value="ECO:0007669"/>
    <property type="project" value="UniProtKB-SubCell"/>
</dbReference>